<organism evidence="1 2">
    <name type="scientific">Pseudomonas lutea</name>
    <dbReference type="NCBI Taxonomy" id="243924"/>
    <lineage>
        <taxon>Bacteria</taxon>
        <taxon>Pseudomonadati</taxon>
        <taxon>Pseudomonadota</taxon>
        <taxon>Gammaproteobacteria</taxon>
        <taxon>Pseudomonadales</taxon>
        <taxon>Pseudomonadaceae</taxon>
        <taxon>Pseudomonas</taxon>
    </lineage>
</organism>
<dbReference type="EMBL" id="FOEV01000005">
    <property type="protein sequence ID" value="SEQ35089.1"/>
    <property type="molecule type" value="Genomic_DNA"/>
</dbReference>
<reference evidence="1 2" key="1">
    <citation type="submission" date="2016-10" db="EMBL/GenBank/DDBJ databases">
        <authorList>
            <person name="Varghese N."/>
            <person name="Submissions S."/>
        </authorList>
    </citation>
    <scope>NUCLEOTIDE SEQUENCE [LARGE SCALE GENOMIC DNA]</scope>
    <source>
        <strain evidence="1 2">LMG 21974</strain>
    </source>
</reference>
<comment type="caution">
    <text evidence="1">The sequence shown here is derived from an EMBL/GenBank/DDBJ whole genome shotgun (WGS) entry which is preliminary data.</text>
</comment>
<name>A0A9X8QJ38_9PSED</name>
<proteinExistence type="predicted"/>
<sequence>MESIAAIHNAAKLAIPERPAKVEPCLYYSQDKSAHCNDILLPARLS</sequence>
<protein>
    <submittedName>
        <fullName evidence="1">Uncharacterized protein</fullName>
    </submittedName>
</protein>
<dbReference type="Proteomes" id="UP000183210">
    <property type="component" value="Unassembled WGS sequence"/>
</dbReference>
<dbReference type="AlphaFoldDB" id="A0A9X8QJ38"/>
<evidence type="ECO:0000313" key="1">
    <source>
        <dbReference type="EMBL" id="SEQ35089.1"/>
    </source>
</evidence>
<evidence type="ECO:0000313" key="2">
    <source>
        <dbReference type="Proteomes" id="UP000183210"/>
    </source>
</evidence>
<accession>A0A9X8QJ38</accession>
<gene>
    <name evidence="1" type="ORF">SAMN05216409_105130</name>
</gene>